<sequence>MHLGERSVVRVELLDPHKLRGGSIRQYHDVGTFALVDECCVSIPQMKIAQELRFQNQGDDKATEFVQSEEKPSIEQPKKPKADFPRFALIHFLKLPSSFG</sequence>
<evidence type="ECO:0000313" key="3">
    <source>
        <dbReference type="Proteomes" id="UP000630864"/>
    </source>
</evidence>
<protein>
    <submittedName>
        <fullName evidence="2">Uncharacterized protein</fullName>
    </submittedName>
</protein>
<gene>
    <name evidence="2" type="ORF">PSE10A_56860</name>
</gene>
<name>A0A9P3AJX7_PSEA0</name>
<evidence type="ECO:0000313" key="2">
    <source>
        <dbReference type="EMBL" id="GFZ63175.1"/>
    </source>
</evidence>
<organism evidence="2 3">
    <name type="scientific">Pseudomonas amygdali pv. eriobotryae</name>
    <dbReference type="NCBI Taxonomy" id="129137"/>
    <lineage>
        <taxon>Bacteria</taxon>
        <taxon>Pseudomonadati</taxon>
        <taxon>Pseudomonadota</taxon>
        <taxon>Gammaproteobacteria</taxon>
        <taxon>Pseudomonadales</taxon>
        <taxon>Pseudomonadaceae</taxon>
        <taxon>Pseudomonas</taxon>
        <taxon>Pseudomonas amygdali</taxon>
    </lineage>
</organism>
<dbReference type="Proteomes" id="UP000630864">
    <property type="component" value="Unassembled WGS sequence"/>
</dbReference>
<evidence type="ECO:0000256" key="1">
    <source>
        <dbReference type="SAM" id="MobiDB-lite"/>
    </source>
</evidence>
<proteinExistence type="predicted"/>
<dbReference type="EMBL" id="BMZW01000070">
    <property type="protein sequence ID" value="GFZ63175.1"/>
    <property type="molecule type" value="Genomic_DNA"/>
</dbReference>
<accession>A0A9P3AJX7</accession>
<reference evidence="2" key="1">
    <citation type="submission" date="2020-09" db="EMBL/GenBank/DDBJ databases">
        <title>Pseudomonas syringae pv. eriobotryae genome sequence causing loquat canker disease.</title>
        <authorList>
            <person name="Fukuda S."/>
            <person name="Tashiro H."/>
            <person name="Nagano Y."/>
        </authorList>
    </citation>
    <scope>NUCLEOTIDE SEQUENCE</scope>
    <source>
        <strain evidence="2">AM001</strain>
    </source>
</reference>
<dbReference type="AlphaFoldDB" id="A0A9P3AJX7"/>
<feature type="region of interest" description="Disordered" evidence="1">
    <location>
        <begin position="58"/>
        <end position="80"/>
    </location>
</feature>
<comment type="caution">
    <text evidence="2">The sequence shown here is derived from an EMBL/GenBank/DDBJ whole genome shotgun (WGS) entry which is preliminary data.</text>
</comment>